<dbReference type="EMBL" id="JAGQDG010000001">
    <property type="protein sequence ID" value="MBQ0933754.1"/>
    <property type="molecule type" value="Genomic_DNA"/>
</dbReference>
<comment type="caution">
    <text evidence="5">The sequence shown here is derived from an EMBL/GenBank/DDBJ whole genome shotgun (WGS) entry which is preliminary data.</text>
</comment>
<organism evidence="5 6">
    <name type="scientific">Ideonella paludis</name>
    <dbReference type="NCBI Taxonomy" id="1233411"/>
    <lineage>
        <taxon>Bacteria</taxon>
        <taxon>Pseudomonadati</taxon>
        <taxon>Pseudomonadota</taxon>
        <taxon>Betaproteobacteria</taxon>
        <taxon>Burkholderiales</taxon>
        <taxon>Sphaerotilaceae</taxon>
        <taxon>Ideonella</taxon>
    </lineage>
</organism>
<sequence>MSSRLLPAAALARPSLIPCGVQRAWSSVDGVESYFDRLNQTAPLSRRTVQARAGARAVLSQTYVVHRDSQGLPHSDHPSARLPQCFLGESQSSAFDLLIDFHRPDVAPLCYSIGLPLAGQVSLRLQGRLLEVPAGAGVLVDPAHLEYSLLPAGFHMVEIFLLKSDMARLAAEWQPGLDGRQLRFEPLMSPALAQRILFMATQAAQHLEAGAGTPGAAMMFRRWADMIGLTVLHEQSRWSPAAAGHKPRASGAVRRGLDYMHAHADAPIGLADIAEAAHLSVSSLTRQFSAVMGKTPYAVLRDIRLERARAELQSAAPSLVRDIALRWGFQSASKFSSAYLQRYGERPSDTRGR</sequence>
<dbReference type="InterPro" id="IPR009057">
    <property type="entry name" value="Homeodomain-like_sf"/>
</dbReference>
<feature type="domain" description="HTH araC/xylS-type" evidence="4">
    <location>
        <begin position="254"/>
        <end position="353"/>
    </location>
</feature>
<evidence type="ECO:0000313" key="5">
    <source>
        <dbReference type="EMBL" id="MBQ0933754.1"/>
    </source>
</evidence>
<dbReference type="PROSITE" id="PS01124">
    <property type="entry name" value="HTH_ARAC_FAMILY_2"/>
    <property type="match status" value="1"/>
</dbReference>
<keyword evidence="6" id="KW-1185">Reference proteome</keyword>
<evidence type="ECO:0000259" key="4">
    <source>
        <dbReference type="PROSITE" id="PS01124"/>
    </source>
</evidence>
<dbReference type="InterPro" id="IPR050204">
    <property type="entry name" value="AraC_XylS_family_regulators"/>
</dbReference>
<keyword evidence="1" id="KW-0805">Transcription regulation</keyword>
<reference evidence="5 6" key="1">
    <citation type="submission" date="2021-04" db="EMBL/GenBank/DDBJ databases">
        <title>The genome sequence of type strain Ideonella paludis KCTC 32238.</title>
        <authorList>
            <person name="Liu Y."/>
        </authorList>
    </citation>
    <scope>NUCLEOTIDE SEQUENCE [LARGE SCALE GENOMIC DNA]</scope>
    <source>
        <strain evidence="5 6">KCTC 32238</strain>
    </source>
</reference>
<dbReference type="PANTHER" id="PTHR46796">
    <property type="entry name" value="HTH-TYPE TRANSCRIPTIONAL ACTIVATOR RHAS-RELATED"/>
    <property type="match status" value="1"/>
</dbReference>
<accession>A0ABS5DRJ0</accession>
<dbReference type="InterPro" id="IPR018060">
    <property type="entry name" value="HTH_AraC"/>
</dbReference>
<dbReference type="Proteomes" id="UP000672097">
    <property type="component" value="Unassembled WGS sequence"/>
</dbReference>
<gene>
    <name evidence="5" type="ORF">KAK11_00330</name>
</gene>
<dbReference type="SMART" id="SM00342">
    <property type="entry name" value="HTH_ARAC"/>
    <property type="match status" value="1"/>
</dbReference>
<evidence type="ECO:0000313" key="6">
    <source>
        <dbReference type="Proteomes" id="UP000672097"/>
    </source>
</evidence>
<evidence type="ECO:0000256" key="2">
    <source>
        <dbReference type="ARBA" id="ARBA00023125"/>
    </source>
</evidence>
<evidence type="ECO:0000256" key="3">
    <source>
        <dbReference type="ARBA" id="ARBA00023163"/>
    </source>
</evidence>
<dbReference type="SUPFAM" id="SSF46689">
    <property type="entry name" value="Homeodomain-like"/>
    <property type="match status" value="2"/>
</dbReference>
<evidence type="ECO:0000256" key="1">
    <source>
        <dbReference type="ARBA" id="ARBA00023015"/>
    </source>
</evidence>
<protein>
    <submittedName>
        <fullName evidence="5">Helix-turn-helix transcriptional regulator</fullName>
    </submittedName>
</protein>
<proteinExistence type="predicted"/>
<keyword evidence="3" id="KW-0804">Transcription</keyword>
<name>A0ABS5DRJ0_9BURK</name>
<keyword evidence="2" id="KW-0238">DNA-binding</keyword>
<dbReference type="Gene3D" id="1.10.10.60">
    <property type="entry name" value="Homeodomain-like"/>
    <property type="match status" value="1"/>
</dbReference>
<dbReference type="Pfam" id="PF12833">
    <property type="entry name" value="HTH_18"/>
    <property type="match status" value="1"/>
</dbReference>